<accession>A0A7S0HD62</accession>
<evidence type="ECO:0000256" key="1">
    <source>
        <dbReference type="SAM" id="SignalP"/>
    </source>
</evidence>
<evidence type="ECO:0000313" key="2">
    <source>
        <dbReference type="EMBL" id="CAD8470196.1"/>
    </source>
</evidence>
<reference evidence="2" key="1">
    <citation type="submission" date="2021-01" db="EMBL/GenBank/DDBJ databases">
        <authorList>
            <person name="Corre E."/>
            <person name="Pelletier E."/>
            <person name="Niang G."/>
            <person name="Scheremetjew M."/>
            <person name="Finn R."/>
            <person name="Kale V."/>
            <person name="Holt S."/>
            <person name="Cochrane G."/>
            <person name="Meng A."/>
            <person name="Brown T."/>
            <person name="Cohen L."/>
        </authorList>
    </citation>
    <scope>NUCLEOTIDE SEQUENCE</scope>
    <source>
        <strain evidence="2">CCMP325</strain>
    </source>
</reference>
<keyword evidence="1" id="KW-0732">Signal</keyword>
<gene>
    <name evidence="2" type="ORF">HPHI1048_LOCUS2880</name>
</gene>
<proteinExistence type="predicted"/>
<dbReference type="AlphaFoldDB" id="A0A7S0HD62"/>
<name>A0A7S0HD62_9CRYP</name>
<feature type="signal peptide" evidence="1">
    <location>
        <begin position="1"/>
        <end position="21"/>
    </location>
</feature>
<organism evidence="2">
    <name type="scientific">Hanusia phi</name>
    <dbReference type="NCBI Taxonomy" id="3032"/>
    <lineage>
        <taxon>Eukaryota</taxon>
        <taxon>Cryptophyceae</taxon>
        <taxon>Pyrenomonadales</taxon>
        <taxon>Geminigeraceae</taxon>
        <taxon>Hanusia</taxon>
    </lineage>
</organism>
<feature type="chain" id="PRO_5031242375" evidence="1">
    <location>
        <begin position="22"/>
        <end position="95"/>
    </location>
</feature>
<protein>
    <submittedName>
        <fullName evidence="2">Uncharacterized protein</fullName>
    </submittedName>
</protein>
<sequence length="95" mass="10429">MAGMSMALPLLLLLLMMAVAAVEFRGRGEALEDHPDKKTCFAPLKERSEKNSGSRRAALAAILSGSEPHHGSLRNRGDKLDIRGLKIPHMNIRKK</sequence>
<dbReference type="EMBL" id="HBEO01004033">
    <property type="protein sequence ID" value="CAD8470196.1"/>
    <property type="molecule type" value="Transcribed_RNA"/>
</dbReference>